<keyword evidence="3" id="KW-1185">Reference proteome</keyword>
<dbReference type="eggNOG" id="ENOG502RY9N">
    <property type="taxonomic scope" value="Eukaryota"/>
</dbReference>
<dbReference type="GeneID" id="9222678"/>
<dbReference type="RefSeq" id="XP_002849628.1">
    <property type="nucleotide sequence ID" value="XM_002849582.1"/>
</dbReference>
<keyword evidence="2" id="KW-0808">Transferase</keyword>
<dbReference type="Proteomes" id="UP000002035">
    <property type="component" value="Unassembled WGS sequence"/>
</dbReference>
<dbReference type="Gene3D" id="1.10.10.2120">
    <property type="match status" value="1"/>
</dbReference>
<dbReference type="InterPro" id="IPR047801">
    <property type="entry name" value="Peptidase_C45"/>
</dbReference>
<dbReference type="HOGENOM" id="CLU_037787_1_0_1"/>
<evidence type="ECO:0000259" key="1">
    <source>
        <dbReference type="Pfam" id="PF03417"/>
    </source>
</evidence>
<proteinExistence type="predicted"/>
<feature type="domain" description="Peptidase C45 hydrolase" evidence="1">
    <location>
        <begin position="106"/>
        <end position="338"/>
    </location>
</feature>
<dbReference type="OMA" id="QNWDWER"/>
<dbReference type="InterPro" id="IPR005079">
    <property type="entry name" value="Peptidase_C45_hydrolase"/>
</dbReference>
<keyword evidence="2" id="KW-0012">Acyltransferase</keyword>
<dbReference type="Pfam" id="PF03417">
    <property type="entry name" value="AAT"/>
    <property type="match status" value="1"/>
</dbReference>
<evidence type="ECO:0000313" key="2">
    <source>
        <dbReference type="EMBL" id="EEQ29743.1"/>
    </source>
</evidence>
<accession>C5FG58</accession>
<dbReference type="Gene3D" id="3.60.60.10">
    <property type="entry name" value="Penicillin V Acylase, Chain A"/>
    <property type="match status" value="1"/>
</dbReference>
<dbReference type="OrthoDB" id="189997at2759"/>
<protein>
    <submittedName>
        <fullName evidence="2">Isopenicillin N acyltransferase</fullName>
    </submittedName>
</protein>
<dbReference type="GO" id="GO:0016746">
    <property type="term" value="F:acyltransferase activity"/>
    <property type="evidence" value="ECO:0007669"/>
    <property type="project" value="UniProtKB-KW"/>
</dbReference>
<dbReference type="PANTHER" id="PTHR34180:SF1">
    <property type="entry name" value="BETA-ALANYL-DOPAMINE_CARCININE HYDROLASE"/>
    <property type="match status" value="1"/>
</dbReference>
<dbReference type="InterPro" id="IPR047794">
    <property type="entry name" value="C45_proenzyme-like"/>
</dbReference>
<sequence>MRSIVCRGSPYDIGRQHGEQASKEVHGSIDFYKTFLKKNSSMGWAEVCRAAVKFLPLLETRFPNYMQEIRGIAQGAGVDVKSILALNVRTEIAFGMSNDGCTAFSWTGSHESFIAQNWDWEDEQAPNLISLHITSLDPLKPYIHMITEAGIIGKIGLNSRGVGVTLNAIQAEGVDFNRLPCHIALRYALESLSRVEVIAKLGKIGVASACHITVADRTGGTGIECSSMDIAWLNMGDSIESRPDVITHTNHYVHNHKAGLQCEMYMSDSVARLARLQELLAQSGPNPDPERIDEILKDEHGYPTSICRQAEGDNPTSTLFSIIMNLRQLKATVKVGRPVDPKETIELKTSINACG</sequence>
<dbReference type="EMBL" id="DS995702">
    <property type="protein sequence ID" value="EEQ29743.1"/>
    <property type="molecule type" value="Genomic_DNA"/>
</dbReference>
<dbReference type="MEROPS" id="C45.001"/>
<gene>
    <name evidence="2" type="ORF">MCYG_02562</name>
</gene>
<dbReference type="PANTHER" id="PTHR34180">
    <property type="entry name" value="PEPTIDASE C45"/>
    <property type="match status" value="1"/>
</dbReference>
<evidence type="ECO:0000313" key="3">
    <source>
        <dbReference type="Proteomes" id="UP000002035"/>
    </source>
</evidence>
<dbReference type="AlphaFoldDB" id="C5FG58"/>
<dbReference type="VEuPathDB" id="FungiDB:MCYG_02562"/>
<reference evidence="3" key="1">
    <citation type="journal article" date="2012" name="MBio">
        <title>Comparative genome analysis of Trichophyton rubrum and related dermatophytes reveals candidate genes involved in infection.</title>
        <authorList>
            <person name="Martinez D.A."/>
            <person name="Oliver B.G."/>
            <person name="Graeser Y."/>
            <person name="Goldberg J.M."/>
            <person name="Li W."/>
            <person name="Martinez-Rossi N.M."/>
            <person name="Monod M."/>
            <person name="Shelest E."/>
            <person name="Barton R.C."/>
            <person name="Birch E."/>
            <person name="Brakhage A.A."/>
            <person name="Chen Z."/>
            <person name="Gurr S.J."/>
            <person name="Heiman D."/>
            <person name="Heitman J."/>
            <person name="Kosti I."/>
            <person name="Rossi A."/>
            <person name="Saif S."/>
            <person name="Samalova M."/>
            <person name="Saunders C.W."/>
            <person name="Shea T."/>
            <person name="Summerbell R.C."/>
            <person name="Xu J."/>
            <person name="Young S."/>
            <person name="Zeng Q."/>
            <person name="Birren B.W."/>
            <person name="Cuomo C.A."/>
            <person name="White T.C."/>
        </authorList>
    </citation>
    <scope>NUCLEOTIDE SEQUENCE [LARGE SCALE GENOMIC DNA]</scope>
    <source>
        <strain evidence="3">ATCC MYA-4605 / CBS 113480</strain>
    </source>
</reference>
<organism evidence="2 3">
    <name type="scientific">Arthroderma otae (strain ATCC MYA-4605 / CBS 113480)</name>
    <name type="common">Microsporum canis</name>
    <dbReference type="NCBI Taxonomy" id="554155"/>
    <lineage>
        <taxon>Eukaryota</taxon>
        <taxon>Fungi</taxon>
        <taxon>Dikarya</taxon>
        <taxon>Ascomycota</taxon>
        <taxon>Pezizomycotina</taxon>
        <taxon>Eurotiomycetes</taxon>
        <taxon>Eurotiomycetidae</taxon>
        <taxon>Onygenales</taxon>
        <taxon>Arthrodermataceae</taxon>
        <taxon>Microsporum</taxon>
    </lineage>
</organism>
<dbReference type="STRING" id="554155.C5FG58"/>
<dbReference type="NCBIfam" id="NF040521">
    <property type="entry name" value="C45_proenzyme"/>
    <property type="match status" value="1"/>
</dbReference>
<name>C5FG58_ARTOC</name>